<dbReference type="GO" id="GO:0005576">
    <property type="term" value="C:extracellular region"/>
    <property type="evidence" value="ECO:0007669"/>
    <property type="project" value="TreeGrafter"/>
</dbReference>
<name>A0A433QJT2_9FUNG</name>
<keyword evidence="5 7" id="KW-0326">Glycosidase</keyword>
<dbReference type="Pfam" id="PF00704">
    <property type="entry name" value="Glyco_hydro_18"/>
    <property type="match status" value="1"/>
</dbReference>
<evidence type="ECO:0000256" key="1">
    <source>
        <dbReference type="ARBA" id="ARBA00000822"/>
    </source>
</evidence>
<evidence type="ECO:0000256" key="9">
    <source>
        <dbReference type="SAM" id="SignalP"/>
    </source>
</evidence>
<keyword evidence="2 7" id="KW-0378">Hydrolase</keyword>
<sequence>MGKSFIRNIFAVLVAAAMTTYVLAAKAYGKHGLVAYITDWDVPSNIPYKKLDHLIYSFAEPNAKGAIVGFDGSQLKKVVKGAHAHGVGVSLAVGGWTGSKYFSTLVTPAHSPAFVKNIVNSVKQYNLDGVNLDWEYPNSVDGMSCNVKNAKDTANFHTFLQQLRKALDKAVKNKRVTISAATATAPFNGANGNPSNVAEFKNVLDFVLIMAYDMIGSWSETTGPNAPLYDPGHGIGDSGSHAVASWVNAGYPHSQIHLGVPFYGWTAKVTTNLAKTRNPYVKFHNPQVKGDKYDELSSDPCPGAKKGYVGAYQYRSLVSDGITSNKNGWQHFFEKKSQTPWAYNNRRQLFISYDDPQSAAAKAKWAKKNGLAGVMVWSLEMYGLQRPNGECPAARKALSMDEII</sequence>
<protein>
    <submittedName>
        <fullName evidence="11">Glycoside hydrolase</fullName>
    </submittedName>
</protein>
<dbReference type="InterPro" id="IPR050314">
    <property type="entry name" value="Glycosyl_Hydrlase_18"/>
</dbReference>
<evidence type="ECO:0000256" key="2">
    <source>
        <dbReference type="ARBA" id="ARBA00022801"/>
    </source>
</evidence>
<dbReference type="PROSITE" id="PS51910">
    <property type="entry name" value="GH18_2"/>
    <property type="match status" value="1"/>
</dbReference>
<comment type="caution">
    <text evidence="11">The sequence shown here is derived from an EMBL/GenBank/DDBJ whole genome shotgun (WGS) entry which is preliminary data.</text>
</comment>
<keyword evidence="12" id="KW-1185">Reference proteome</keyword>
<comment type="similarity">
    <text evidence="8">Belongs to the glycosyl hydrolase 18 family.</text>
</comment>
<dbReference type="PANTHER" id="PTHR11177:SF392">
    <property type="entry name" value="HAP41P"/>
    <property type="match status" value="1"/>
</dbReference>
<dbReference type="PROSITE" id="PS01095">
    <property type="entry name" value="GH18_1"/>
    <property type="match status" value="1"/>
</dbReference>
<dbReference type="PANTHER" id="PTHR11177">
    <property type="entry name" value="CHITINASE"/>
    <property type="match status" value="1"/>
</dbReference>
<evidence type="ECO:0000256" key="5">
    <source>
        <dbReference type="ARBA" id="ARBA00023295"/>
    </source>
</evidence>
<dbReference type="SUPFAM" id="SSF51445">
    <property type="entry name" value="(Trans)glycosidases"/>
    <property type="match status" value="1"/>
</dbReference>
<reference evidence="11 12" key="1">
    <citation type="journal article" date="2018" name="New Phytol.">
        <title>Phylogenomics of Endogonaceae and evolution of mycorrhizas within Mucoromycota.</title>
        <authorList>
            <person name="Chang Y."/>
            <person name="Desiro A."/>
            <person name="Na H."/>
            <person name="Sandor L."/>
            <person name="Lipzen A."/>
            <person name="Clum A."/>
            <person name="Barry K."/>
            <person name="Grigoriev I.V."/>
            <person name="Martin F.M."/>
            <person name="Stajich J.E."/>
            <person name="Smith M.E."/>
            <person name="Bonito G."/>
            <person name="Spatafora J.W."/>
        </authorList>
    </citation>
    <scope>NUCLEOTIDE SEQUENCE [LARGE SCALE GENOMIC DNA]</scope>
    <source>
        <strain evidence="11 12">AD002</strain>
    </source>
</reference>
<feature type="signal peptide" evidence="9">
    <location>
        <begin position="1"/>
        <end position="24"/>
    </location>
</feature>
<gene>
    <name evidence="11" type="ORF">BC938DRAFT_479913</name>
</gene>
<dbReference type="InterPro" id="IPR029070">
    <property type="entry name" value="Chitinase_insertion_sf"/>
</dbReference>
<dbReference type="Gene3D" id="3.10.50.10">
    <property type="match status" value="1"/>
</dbReference>
<dbReference type="InterPro" id="IPR001579">
    <property type="entry name" value="Glyco_hydro_18_chit_AS"/>
</dbReference>
<dbReference type="GO" id="GO:0008843">
    <property type="term" value="F:endochitinase activity"/>
    <property type="evidence" value="ECO:0007669"/>
    <property type="project" value="UniProtKB-EC"/>
</dbReference>
<evidence type="ECO:0000256" key="3">
    <source>
        <dbReference type="ARBA" id="ARBA00023024"/>
    </source>
</evidence>
<evidence type="ECO:0000259" key="10">
    <source>
        <dbReference type="PROSITE" id="PS51910"/>
    </source>
</evidence>
<evidence type="ECO:0000313" key="12">
    <source>
        <dbReference type="Proteomes" id="UP000274822"/>
    </source>
</evidence>
<dbReference type="EMBL" id="RBNJ01004348">
    <property type="protein sequence ID" value="RUS30043.1"/>
    <property type="molecule type" value="Genomic_DNA"/>
</dbReference>
<dbReference type="InterPro" id="IPR017853">
    <property type="entry name" value="GH"/>
</dbReference>
<dbReference type="GO" id="GO:0008061">
    <property type="term" value="F:chitin binding"/>
    <property type="evidence" value="ECO:0007669"/>
    <property type="project" value="InterPro"/>
</dbReference>
<organism evidence="11 12">
    <name type="scientific">Jimgerdemannia flammicorona</name>
    <dbReference type="NCBI Taxonomy" id="994334"/>
    <lineage>
        <taxon>Eukaryota</taxon>
        <taxon>Fungi</taxon>
        <taxon>Fungi incertae sedis</taxon>
        <taxon>Mucoromycota</taxon>
        <taxon>Mucoromycotina</taxon>
        <taxon>Endogonomycetes</taxon>
        <taxon>Endogonales</taxon>
        <taxon>Endogonaceae</taxon>
        <taxon>Jimgerdemannia</taxon>
    </lineage>
</organism>
<feature type="chain" id="PRO_5019410435" evidence="9">
    <location>
        <begin position="25"/>
        <end position="404"/>
    </location>
</feature>
<evidence type="ECO:0000256" key="4">
    <source>
        <dbReference type="ARBA" id="ARBA00023277"/>
    </source>
</evidence>
<dbReference type="SUPFAM" id="SSF54556">
    <property type="entry name" value="Chitinase insertion domain"/>
    <property type="match status" value="1"/>
</dbReference>
<evidence type="ECO:0000313" key="11">
    <source>
        <dbReference type="EMBL" id="RUS30043.1"/>
    </source>
</evidence>
<keyword evidence="9" id="KW-0732">Signal</keyword>
<dbReference type="GO" id="GO:0000272">
    <property type="term" value="P:polysaccharide catabolic process"/>
    <property type="evidence" value="ECO:0007669"/>
    <property type="project" value="UniProtKB-KW"/>
</dbReference>
<dbReference type="AlphaFoldDB" id="A0A433QJT2"/>
<dbReference type="Gene3D" id="3.20.20.80">
    <property type="entry name" value="Glycosidases"/>
    <property type="match status" value="1"/>
</dbReference>
<keyword evidence="3" id="KW-0146">Chitin degradation</keyword>
<keyword evidence="4" id="KW-0119">Carbohydrate metabolism</keyword>
<accession>A0A433QJT2</accession>
<proteinExistence type="inferred from homology"/>
<dbReference type="InterPro" id="IPR011583">
    <property type="entry name" value="Chitinase_II/V-like_cat"/>
</dbReference>
<dbReference type="GO" id="GO:0006032">
    <property type="term" value="P:chitin catabolic process"/>
    <property type="evidence" value="ECO:0007669"/>
    <property type="project" value="UniProtKB-KW"/>
</dbReference>
<keyword evidence="6" id="KW-0624">Polysaccharide degradation</keyword>
<evidence type="ECO:0000256" key="8">
    <source>
        <dbReference type="RuleBase" id="RU004453"/>
    </source>
</evidence>
<evidence type="ECO:0000256" key="6">
    <source>
        <dbReference type="ARBA" id="ARBA00023326"/>
    </source>
</evidence>
<dbReference type="Proteomes" id="UP000274822">
    <property type="component" value="Unassembled WGS sequence"/>
</dbReference>
<feature type="domain" description="GH18" evidence="10">
    <location>
        <begin position="31"/>
        <end position="395"/>
    </location>
</feature>
<comment type="catalytic activity">
    <reaction evidence="1">
        <text>Random endo-hydrolysis of N-acetyl-beta-D-glucosaminide (1-&gt;4)-beta-linkages in chitin and chitodextrins.</text>
        <dbReference type="EC" id="3.2.1.14"/>
    </reaction>
</comment>
<dbReference type="SMART" id="SM00636">
    <property type="entry name" value="Glyco_18"/>
    <property type="match status" value="1"/>
</dbReference>
<evidence type="ECO:0000256" key="7">
    <source>
        <dbReference type="RuleBase" id="RU000489"/>
    </source>
</evidence>
<dbReference type="InterPro" id="IPR001223">
    <property type="entry name" value="Glyco_hydro18_cat"/>
</dbReference>